<dbReference type="PANTHER" id="PTHR46111:SF1">
    <property type="entry name" value="RIBOSOMAL RNA SMALL SUBUNIT METHYLTRANSFERASE I"/>
    <property type="match status" value="1"/>
</dbReference>
<dbReference type="NCBIfam" id="TIGR00096">
    <property type="entry name" value="16S rRNA (cytidine(1402)-2'-O)-methyltransferase"/>
    <property type="match status" value="1"/>
</dbReference>
<dbReference type="PIRSF" id="PIRSF005917">
    <property type="entry name" value="MTase_YraL"/>
    <property type="match status" value="1"/>
</dbReference>
<comment type="similarity">
    <text evidence="6">Belongs to the methyltransferase superfamily. RsmI family.</text>
</comment>
<evidence type="ECO:0000256" key="4">
    <source>
        <dbReference type="ARBA" id="ARBA00022679"/>
    </source>
</evidence>
<keyword evidence="1 6" id="KW-0963">Cytoplasm</keyword>
<dbReference type="Gene3D" id="3.40.1010.10">
    <property type="entry name" value="Cobalt-precorrin-4 Transmethylase, Domain 1"/>
    <property type="match status" value="1"/>
</dbReference>
<dbReference type="FunFam" id="3.40.1010.10:FF:000007">
    <property type="entry name" value="Ribosomal RNA small subunit methyltransferase I"/>
    <property type="match status" value="1"/>
</dbReference>
<evidence type="ECO:0000256" key="1">
    <source>
        <dbReference type="ARBA" id="ARBA00022490"/>
    </source>
</evidence>
<gene>
    <name evidence="6" type="primary">rsmI</name>
    <name evidence="8" type="ORF">A2845_03245</name>
</gene>
<dbReference type="InterPro" id="IPR014777">
    <property type="entry name" value="4pyrrole_Mease_sub1"/>
</dbReference>
<proteinExistence type="inferred from homology"/>
<dbReference type="GO" id="GO:0005737">
    <property type="term" value="C:cytoplasm"/>
    <property type="evidence" value="ECO:0007669"/>
    <property type="project" value="UniProtKB-SubCell"/>
</dbReference>
<sequence>MPTLYIVATPIGNLEDVTLRAIRILKEVDLILCEDTRVTKRLLERYEIDKPTMSYHAQSKLSKVDKILSVLGEGKSCALVSDAGTPTISDPGCLLVAQVREKFGDVIEIIPIPGPSAVLSALSVSGFPSSEFLFLGFLPHKKGRETLFREITASKRTVVFYESPHRIEKTLEALHLHLGAASDGGSKRRILISREITKIHEEHVLGTPDEVMLHYQSHPDRIRGEFVVVVEGA</sequence>
<evidence type="ECO:0000259" key="7">
    <source>
        <dbReference type="Pfam" id="PF00590"/>
    </source>
</evidence>
<dbReference type="InterPro" id="IPR008189">
    <property type="entry name" value="rRNA_ssu_MeTfrase_I"/>
</dbReference>
<dbReference type="Pfam" id="PF00590">
    <property type="entry name" value="TP_methylase"/>
    <property type="match status" value="1"/>
</dbReference>
<dbReference type="Gene3D" id="3.30.950.10">
    <property type="entry name" value="Methyltransferase, Cobalt-precorrin-4 Transmethylase, Domain 2"/>
    <property type="match status" value="1"/>
</dbReference>
<keyword evidence="4 6" id="KW-0808">Transferase</keyword>
<organism evidence="8 9">
    <name type="scientific">Candidatus Lloydbacteria bacterium RIFCSPHIGHO2_01_FULL_49_22</name>
    <dbReference type="NCBI Taxonomy" id="1798658"/>
    <lineage>
        <taxon>Bacteria</taxon>
        <taxon>Candidatus Lloydiibacteriota</taxon>
    </lineage>
</organism>
<dbReference type="InterPro" id="IPR000878">
    <property type="entry name" value="4pyrrol_Mease"/>
</dbReference>
<feature type="domain" description="Tetrapyrrole methylase" evidence="7">
    <location>
        <begin position="3"/>
        <end position="207"/>
    </location>
</feature>
<evidence type="ECO:0000256" key="3">
    <source>
        <dbReference type="ARBA" id="ARBA00022603"/>
    </source>
</evidence>
<dbReference type="HAMAP" id="MF_01877">
    <property type="entry name" value="16SrRNA_methyltr_I"/>
    <property type="match status" value="1"/>
</dbReference>
<dbReference type="InterPro" id="IPR035996">
    <property type="entry name" value="4pyrrol_Methylase_sf"/>
</dbReference>
<comment type="subcellular location">
    <subcellularLocation>
        <location evidence="6">Cytoplasm</location>
    </subcellularLocation>
</comment>
<dbReference type="InterPro" id="IPR018063">
    <property type="entry name" value="SAM_MeTrfase_RsmI_CS"/>
</dbReference>
<comment type="function">
    <text evidence="6">Catalyzes the 2'-O-methylation of the ribose of cytidine 1402 (C1402) in 16S rRNA.</text>
</comment>
<dbReference type="AlphaFoldDB" id="A0A1G2CWQ2"/>
<dbReference type="EC" id="2.1.1.198" evidence="6"/>
<evidence type="ECO:0000256" key="6">
    <source>
        <dbReference type="HAMAP-Rule" id="MF_01877"/>
    </source>
</evidence>
<comment type="catalytic activity">
    <reaction evidence="6">
        <text>cytidine(1402) in 16S rRNA + S-adenosyl-L-methionine = 2'-O-methylcytidine(1402) in 16S rRNA + S-adenosyl-L-homocysteine + H(+)</text>
        <dbReference type="Rhea" id="RHEA:42924"/>
        <dbReference type="Rhea" id="RHEA-COMP:10285"/>
        <dbReference type="Rhea" id="RHEA-COMP:10286"/>
        <dbReference type="ChEBI" id="CHEBI:15378"/>
        <dbReference type="ChEBI" id="CHEBI:57856"/>
        <dbReference type="ChEBI" id="CHEBI:59789"/>
        <dbReference type="ChEBI" id="CHEBI:74495"/>
        <dbReference type="ChEBI" id="CHEBI:82748"/>
        <dbReference type="EC" id="2.1.1.198"/>
    </reaction>
</comment>
<protein>
    <recommendedName>
        <fullName evidence="6">Ribosomal RNA small subunit methyltransferase I</fullName>
        <ecNumber evidence="6">2.1.1.198</ecNumber>
    </recommendedName>
    <alternativeName>
        <fullName evidence="6">16S rRNA 2'-O-ribose C1402 methyltransferase</fullName>
    </alternativeName>
    <alternativeName>
        <fullName evidence="6">rRNA (cytidine-2'-O-)-methyltransferase RsmI</fullName>
    </alternativeName>
</protein>
<name>A0A1G2CWQ2_9BACT</name>
<evidence type="ECO:0000256" key="2">
    <source>
        <dbReference type="ARBA" id="ARBA00022552"/>
    </source>
</evidence>
<evidence type="ECO:0000313" key="8">
    <source>
        <dbReference type="EMBL" id="OGZ05793.1"/>
    </source>
</evidence>
<reference evidence="8 9" key="1">
    <citation type="journal article" date="2016" name="Nat. Commun.">
        <title>Thousands of microbial genomes shed light on interconnected biogeochemical processes in an aquifer system.</title>
        <authorList>
            <person name="Anantharaman K."/>
            <person name="Brown C.T."/>
            <person name="Hug L.A."/>
            <person name="Sharon I."/>
            <person name="Castelle C.J."/>
            <person name="Probst A.J."/>
            <person name="Thomas B.C."/>
            <person name="Singh A."/>
            <person name="Wilkins M.J."/>
            <person name="Karaoz U."/>
            <person name="Brodie E.L."/>
            <person name="Williams K.H."/>
            <person name="Hubbard S.S."/>
            <person name="Banfield J.F."/>
        </authorList>
    </citation>
    <scope>NUCLEOTIDE SEQUENCE [LARGE SCALE GENOMIC DNA]</scope>
</reference>
<dbReference type="SUPFAM" id="SSF53790">
    <property type="entry name" value="Tetrapyrrole methylase"/>
    <property type="match status" value="1"/>
</dbReference>
<keyword evidence="5 6" id="KW-0949">S-adenosyl-L-methionine</keyword>
<dbReference type="GO" id="GO:0070677">
    <property type="term" value="F:rRNA (cytosine-2'-O-)-methyltransferase activity"/>
    <property type="evidence" value="ECO:0007669"/>
    <property type="project" value="UniProtKB-UniRule"/>
</dbReference>
<accession>A0A1G2CWQ2</accession>
<comment type="caution">
    <text evidence="8">The sequence shown here is derived from an EMBL/GenBank/DDBJ whole genome shotgun (WGS) entry which is preliminary data.</text>
</comment>
<dbReference type="PROSITE" id="PS01296">
    <property type="entry name" value="RSMI"/>
    <property type="match status" value="1"/>
</dbReference>
<keyword evidence="2 6" id="KW-0698">rRNA processing</keyword>
<evidence type="ECO:0000313" key="9">
    <source>
        <dbReference type="Proteomes" id="UP000177122"/>
    </source>
</evidence>
<dbReference type="EMBL" id="MHLI01000006">
    <property type="protein sequence ID" value="OGZ05793.1"/>
    <property type="molecule type" value="Genomic_DNA"/>
</dbReference>
<dbReference type="InterPro" id="IPR014776">
    <property type="entry name" value="4pyrrole_Mease_sub2"/>
</dbReference>
<dbReference type="CDD" id="cd11648">
    <property type="entry name" value="RsmI"/>
    <property type="match status" value="1"/>
</dbReference>
<dbReference type="PANTHER" id="PTHR46111">
    <property type="entry name" value="RIBOSOMAL RNA SMALL SUBUNIT METHYLTRANSFERASE I"/>
    <property type="match status" value="1"/>
</dbReference>
<dbReference type="Proteomes" id="UP000177122">
    <property type="component" value="Unassembled WGS sequence"/>
</dbReference>
<evidence type="ECO:0000256" key="5">
    <source>
        <dbReference type="ARBA" id="ARBA00022691"/>
    </source>
</evidence>
<keyword evidence="3 6" id="KW-0489">Methyltransferase</keyword>
<dbReference type="FunFam" id="3.30.950.10:FF:000002">
    <property type="entry name" value="Ribosomal RNA small subunit methyltransferase I"/>
    <property type="match status" value="1"/>
</dbReference>